<dbReference type="InterPro" id="IPR013216">
    <property type="entry name" value="Methyltransf_11"/>
</dbReference>
<evidence type="ECO:0000256" key="1">
    <source>
        <dbReference type="ARBA" id="ARBA00022679"/>
    </source>
</evidence>
<dbReference type="SUPFAM" id="SSF53335">
    <property type="entry name" value="S-adenosyl-L-methionine-dependent methyltransferases"/>
    <property type="match status" value="1"/>
</dbReference>
<feature type="region of interest" description="Disordered" evidence="2">
    <location>
        <begin position="1"/>
        <end position="20"/>
    </location>
</feature>
<proteinExistence type="predicted"/>
<keyword evidence="1" id="KW-0808">Transferase</keyword>
<sequence>MAEDAGDAGPPAGVTRQGQQVADHWARLSVTLDGALETLRSRGIQPEQATADDVHAVDMLHMGGLAATDALAAMAGVGPGQQVLDVGAGVGGPARRLAQKYGAHVHGLELSETVHRTAVALTALVRLQERVHHTQGSALALPFPDGAFDVVVMQHVAMQIAEKETLFAECVRVLKPGGALALHEIFLGQGGEPQFPLAWAMDPTMSSLEPLAACTARLARWGLQAGDFVEQTEEGRRYHAENMEKWRLALARQQGADGRSVEAVATRLATATSMERNLREGRLQVGMIVYRHRARQPR</sequence>
<keyword evidence="4" id="KW-0830">Ubiquinone</keyword>
<dbReference type="RefSeq" id="WP_309901369.1">
    <property type="nucleotide sequence ID" value="NZ_JAVDRF010000004.1"/>
</dbReference>
<dbReference type="Pfam" id="PF08241">
    <property type="entry name" value="Methyltransf_11"/>
    <property type="match status" value="1"/>
</dbReference>
<dbReference type="PANTHER" id="PTHR44068">
    <property type="entry name" value="ZGC:194242"/>
    <property type="match status" value="1"/>
</dbReference>
<comment type="caution">
    <text evidence="4">The sequence shown here is derived from an EMBL/GenBank/DDBJ whole genome shotgun (WGS) entry which is preliminary data.</text>
</comment>
<evidence type="ECO:0000259" key="3">
    <source>
        <dbReference type="Pfam" id="PF08241"/>
    </source>
</evidence>
<dbReference type="Gene3D" id="3.40.50.150">
    <property type="entry name" value="Vaccinia Virus protein VP39"/>
    <property type="match status" value="1"/>
</dbReference>
<dbReference type="CDD" id="cd02440">
    <property type="entry name" value="AdoMet_MTases"/>
    <property type="match status" value="1"/>
</dbReference>
<evidence type="ECO:0000256" key="2">
    <source>
        <dbReference type="SAM" id="MobiDB-lite"/>
    </source>
</evidence>
<dbReference type="EMBL" id="JAVDRF010000004">
    <property type="protein sequence ID" value="MDR6536396.1"/>
    <property type="molecule type" value="Genomic_DNA"/>
</dbReference>
<gene>
    <name evidence="4" type="ORF">J2739_002169</name>
</gene>
<feature type="domain" description="Methyltransferase type 11" evidence="3">
    <location>
        <begin position="84"/>
        <end position="181"/>
    </location>
</feature>
<accession>A0ABU1NE93</accession>
<dbReference type="Proteomes" id="UP001184230">
    <property type="component" value="Unassembled WGS sequence"/>
</dbReference>
<reference evidence="4 5" key="1">
    <citation type="submission" date="2023-07" db="EMBL/GenBank/DDBJ databases">
        <title>Sorghum-associated microbial communities from plants grown in Nebraska, USA.</title>
        <authorList>
            <person name="Schachtman D."/>
        </authorList>
    </citation>
    <scope>NUCLEOTIDE SEQUENCE [LARGE SCALE GENOMIC DNA]</scope>
    <source>
        <strain evidence="4 5">DS1781</strain>
    </source>
</reference>
<dbReference type="PANTHER" id="PTHR44068:SF11">
    <property type="entry name" value="GERANYL DIPHOSPHATE 2-C-METHYLTRANSFERASE"/>
    <property type="match status" value="1"/>
</dbReference>
<evidence type="ECO:0000313" key="5">
    <source>
        <dbReference type="Proteomes" id="UP001184230"/>
    </source>
</evidence>
<organism evidence="4 5">
    <name type="scientific">Variovorax soli</name>
    <dbReference type="NCBI Taxonomy" id="376815"/>
    <lineage>
        <taxon>Bacteria</taxon>
        <taxon>Pseudomonadati</taxon>
        <taxon>Pseudomonadota</taxon>
        <taxon>Betaproteobacteria</taxon>
        <taxon>Burkholderiales</taxon>
        <taxon>Comamonadaceae</taxon>
        <taxon>Variovorax</taxon>
    </lineage>
</organism>
<name>A0ABU1NE93_9BURK</name>
<keyword evidence="5" id="KW-1185">Reference proteome</keyword>
<dbReference type="InterPro" id="IPR050447">
    <property type="entry name" value="Erg6_SMT_methyltransf"/>
</dbReference>
<dbReference type="InterPro" id="IPR029063">
    <property type="entry name" value="SAM-dependent_MTases_sf"/>
</dbReference>
<protein>
    <submittedName>
        <fullName evidence="4">Ubiquinone/menaquinone biosynthesis C-methylase UbiE</fullName>
    </submittedName>
</protein>
<evidence type="ECO:0000313" key="4">
    <source>
        <dbReference type="EMBL" id="MDR6536396.1"/>
    </source>
</evidence>